<dbReference type="GO" id="GO:0046872">
    <property type="term" value="F:metal ion binding"/>
    <property type="evidence" value="ECO:0007669"/>
    <property type="project" value="UniProtKB-KW"/>
</dbReference>
<dbReference type="InterPro" id="IPR006913">
    <property type="entry name" value="CENP-V/GFA"/>
</dbReference>
<sequence length="129" mass="14662">MINRLGSCRCGQVKYEVRGPPLRVGICHCKDCRQESGSAFTFFGVWPQSVFDAAGDTVLYEGRRFCPRCGSRMFSCEGNEVEIKLGTLADAPTSHLPTYELWVKRREPWLLPIDGAEQHWENRRPPSVD</sequence>
<keyword evidence="3" id="KW-0862">Zinc</keyword>
<dbReference type="AlphaFoldDB" id="A0AAW4FUP4"/>
<dbReference type="Proteomes" id="UP000744980">
    <property type="component" value="Unassembled WGS sequence"/>
</dbReference>
<comment type="caution">
    <text evidence="6">The sequence shown here is derived from an EMBL/GenBank/DDBJ whole genome shotgun (WGS) entry which is preliminary data.</text>
</comment>
<organism evidence="6 7">
    <name type="scientific">Ensifer canadensis</name>
    <dbReference type="NCBI Taxonomy" id="555315"/>
    <lineage>
        <taxon>Bacteria</taxon>
        <taxon>Pseudomonadati</taxon>
        <taxon>Pseudomonadota</taxon>
        <taxon>Alphaproteobacteria</taxon>
        <taxon>Hyphomicrobiales</taxon>
        <taxon>Rhizobiaceae</taxon>
        <taxon>Sinorhizobium/Ensifer group</taxon>
        <taxon>Ensifer</taxon>
    </lineage>
</organism>
<dbReference type="GO" id="GO:0016846">
    <property type="term" value="F:carbon-sulfur lyase activity"/>
    <property type="evidence" value="ECO:0007669"/>
    <property type="project" value="InterPro"/>
</dbReference>
<reference evidence="6 7" key="1">
    <citation type="submission" date="2020-01" db="EMBL/GenBank/DDBJ databases">
        <title>Draft genome assembly of Ensifer adhaerens T173.</title>
        <authorList>
            <person name="Craig J.E."/>
            <person name="Stinchcombe J.R."/>
        </authorList>
    </citation>
    <scope>NUCLEOTIDE SEQUENCE [LARGE SCALE GENOMIC DNA]</scope>
    <source>
        <strain evidence="6 7">T173</strain>
    </source>
</reference>
<name>A0AAW4FUP4_9HYPH</name>
<evidence type="ECO:0000256" key="2">
    <source>
        <dbReference type="ARBA" id="ARBA00022723"/>
    </source>
</evidence>
<dbReference type="SUPFAM" id="SSF51316">
    <property type="entry name" value="Mss4-like"/>
    <property type="match status" value="1"/>
</dbReference>
<dbReference type="RefSeq" id="WP_203529462.1">
    <property type="nucleotide sequence ID" value="NZ_CP083373.1"/>
</dbReference>
<evidence type="ECO:0000313" key="6">
    <source>
        <dbReference type="EMBL" id="MBM3094969.1"/>
    </source>
</evidence>
<comment type="similarity">
    <text evidence="1">Belongs to the Gfa family.</text>
</comment>
<proteinExistence type="inferred from homology"/>
<feature type="domain" description="CENP-V/GFA" evidence="5">
    <location>
        <begin position="4"/>
        <end position="110"/>
    </location>
</feature>
<accession>A0AAW4FUP4</accession>
<keyword evidence="2" id="KW-0479">Metal-binding</keyword>
<dbReference type="PANTHER" id="PTHR33337:SF40">
    <property type="entry name" value="CENP-V_GFA DOMAIN-CONTAINING PROTEIN-RELATED"/>
    <property type="match status" value="1"/>
</dbReference>
<keyword evidence="7" id="KW-1185">Reference proteome</keyword>
<keyword evidence="4" id="KW-0456">Lyase</keyword>
<dbReference type="EMBL" id="WXFA01000035">
    <property type="protein sequence ID" value="MBM3094969.1"/>
    <property type="molecule type" value="Genomic_DNA"/>
</dbReference>
<dbReference type="InterPro" id="IPR011057">
    <property type="entry name" value="Mss4-like_sf"/>
</dbReference>
<evidence type="ECO:0000313" key="7">
    <source>
        <dbReference type="Proteomes" id="UP000744980"/>
    </source>
</evidence>
<dbReference type="PANTHER" id="PTHR33337">
    <property type="entry name" value="GFA DOMAIN-CONTAINING PROTEIN"/>
    <property type="match status" value="1"/>
</dbReference>
<dbReference type="PROSITE" id="PS51891">
    <property type="entry name" value="CENP_V_GFA"/>
    <property type="match status" value="1"/>
</dbReference>
<evidence type="ECO:0000256" key="4">
    <source>
        <dbReference type="ARBA" id="ARBA00023239"/>
    </source>
</evidence>
<evidence type="ECO:0000256" key="3">
    <source>
        <dbReference type="ARBA" id="ARBA00022833"/>
    </source>
</evidence>
<dbReference type="Gene3D" id="3.90.1590.10">
    <property type="entry name" value="glutathione-dependent formaldehyde- activating enzyme (gfa)"/>
    <property type="match status" value="1"/>
</dbReference>
<dbReference type="Pfam" id="PF04828">
    <property type="entry name" value="GFA"/>
    <property type="match status" value="1"/>
</dbReference>
<protein>
    <submittedName>
        <fullName evidence="6">GFA family protein</fullName>
    </submittedName>
</protein>
<evidence type="ECO:0000259" key="5">
    <source>
        <dbReference type="PROSITE" id="PS51891"/>
    </source>
</evidence>
<gene>
    <name evidence="6" type="ORF">GFB56_29970</name>
</gene>
<evidence type="ECO:0000256" key="1">
    <source>
        <dbReference type="ARBA" id="ARBA00005495"/>
    </source>
</evidence>